<evidence type="ECO:0000313" key="3">
    <source>
        <dbReference type="Proteomes" id="UP001054945"/>
    </source>
</evidence>
<evidence type="ECO:0000256" key="1">
    <source>
        <dbReference type="SAM" id="MobiDB-lite"/>
    </source>
</evidence>
<protein>
    <submittedName>
        <fullName evidence="2">Uncharacterized protein</fullName>
    </submittedName>
</protein>
<organism evidence="2 3">
    <name type="scientific">Caerostris extrusa</name>
    <name type="common">Bark spider</name>
    <name type="synonym">Caerostris bankana</name>
    <dbReference type="NCBI Taxonomy" id="172846"/>
    <lineage>
        <taxon>Eukaryota</taxon>
        <taxon>Metazoa</taxon>
        <taxon>Ecdysozoa</taxon>
        <taxon>Arthropoda</taxon>
        <taxon>Chelicerata</taxon>
        <taxon>Arachnida</taxon>
        <taxon>Araneae</taxon>
        <taxon>Araneomorphae</taxon>
        <taxon>Entelegynae</taxon>
        <taxon>Araneoidea</taxon>
        <taxon>Araneidae</taxon>
        <taxon>Caerostris</taxon>
    </lineage>
</organism>
<accession>A0AAV4MC53</accession>
<feature type="compositionally biased region" description="Polar residues" evidence="1">
    <location>
        <begin position="13"/>
        <end position="26"/>
    </location>
</feature>
<sequence length="126" mass="14197">MSQTLKQKKDEGSQNTQKEPILSSTPPTAPKAINDGSNVNRVKNLTCIILILWVKFIQQVVLDYLQCSFHLGSRVANNVVFQLKKNLICMINRNLSLAMPQPNPIRNPVHVLTIIILMPIVKILQN</sequence>
<name>A0AAV4MC53_CAEEX</name>
<dbReference type="EMBL" id="BPLR01019586">
    <property type="protein sequence ID" value="GIX69468.1"/>
    <property type="molecule type" value="Genomic_DNA"/>
</dbReference>
<feature type="region of interest" description="Disordered" evidence="1">
    <location>
        <begin position="1"/>
        <end position="37"/>
    </location>
</feature>
<dbReference type="AlphaFoldDB" id="A0AAV4MC53"/>
<gene>
    <name evidence="2" type="ORF">CEXT_462041</name>
</gene>
<dbReference type="Proteomes" id="UP001054945">
    <property type="component" value="Unassembled WGS sequence"/>
</dbReference>
<reference evidence="2 3" key="1">
    <citation type="submission" date="2021-06" db="EMBL/GenBank/DDBJ databases">
        <title>Caerostris extrusa draft genome.</title>
        <authorList>
            <person name="Kono N."/>
            <person name="Arakawa K."/>
        </authorList>
    </citation>
    <scope>NUCLEOTIDE SEQUENCE [LARGE SCALE GENOMIC DNA]</scope>
</reference>
<evidence type="ECO:0000313" key="2">
    <source>
        <dbReference type="EMBL" id="GIX69468.1"/>
    </source>
</evidence>
<comment type="caution">
    <text evidence="2">The sequence shown here is derived from an EMBL/GenBank/DDBJ whole genome shotgun (WGS) entry which is preliminary data.</text>
</comment>
<keyword evidence="3" id="KW-1185">Reference proteome</keyword>
<proteinExistence type="predicted"/>